<dbReference type="Proteomes" id="UP000749559">
    <property type="component" value="Unassembled WGS sequence"/>
</dbReference>
<dbReference type="GO" id="GO:0005506">
    <property type="term" value="F:iron ion binding"/>
    <property type="evidence" value="ECO:0007669"/>
    <property type="project" value="InterPro"/>
</dbReference>
<gene>
    <name evidence="9" type="ORF">OFUS_LOCUS24372</name>
</gene>
<dbReference type="PRINTS" id="PR00465">
    <property type="entry name" value="EP450IV"/>
</dbReference>
<dbReference type="GO" id="GO:0016705">
    <property type="term" value="F:oxidoreductase activity, acting on paired donors, with incorporation or reduction of molecular oxygen"/>
    <property type="evidence" value="ECO:0007669"/>
    <property type="project" value="InterPro"/>
</dbReference>
<evidence type="ECO:0000256" key="2">
    <source>
        <dbReference type="ARBA" id="ARBA00022617"/>
    </source>
</evidence>
<dbReference type="InterPro" id="IPR002403">
    <property type="entry name" value="Cyt_P450_E_grp-IV"/>
</dbReference>
<accession>A0A8J1UWD7</accession>
<dbReference type="PROSITE" id="PS00086">
    <property type="entry name" value="CYTOCHROME_P450"/>
    <property type="match status" value="1"/>
</dbReference>
<comment type="caution">
    <text evidence="9">The sequence shown here is derived from an EMBL/GenBank/DDBJ whole genome shotgun (WGS) entry which is preliminary data.</text>
</comment>
<evidence type="ECO:0000256" key="1">
    <source>
        <dbReference type="ARBA" id="ARBA00010617"/>
    </source>
</evidence>
<sequence>MSSASNMMYECTAGLTQTMLALVTPMILPTILLLLAWKLWLVHTNMKDPNSDLPLPPGSMGVPFLGETFTFIMKGADFFRSRSDCYGTVYKTHILGKPTVRVTGSKNVAKILEGEGTIVQTEWPGSTKYLLGEGALAHSTGEQHRWRRETILKAFNKEALAGYLPSVQAVCNEYVKEWCKEGSVFGYAAARSLTFSVAAKMLLGFDFNDRNKMQMMLLFEDMLASLFSMPVDLPGIGYHKGLKARCAITEEIESCIQKRTASGGGKHNDALALILEATEGGNHMLTKAEISDSALELLFAGHLPAASAACSVLMLLGSNPKIINKVSVELFDHGLLGIEGEPELTLDILDKLEYVDCVVKEVLRIAPPVGAGYRKALQTFDIDGCQIPKGWTVVYSIRETHQSSELFKDGDTFDPDRWRTTLQNQNTKQVVQTDGDEHFNYVPFGWGDRSCVGQDFSKMMLKVLVVELVRNATWRLTNGTPEMVYMPVPYPKDNLPLQFREIPVGFRRRAFTNGW</sequence>
<evidence type="ECO:0000313" key="9">
    <source>
        <dbReference type="EMBL" id="CAH1800496.1"/>
    </source>
</evidence>
<name>A0A8J1UWD7_OWEFU</name>
<evidence type="ECO:0000313" key="10">
    <source>
        <dbReference type="Proteomes" id="UP000749559"/>
    </source>
</evidence>
<evidence type="ECO:0008006" key="11">
    <source>
        <dbReference type="Google" id="ProtNLM"/>
    </source>
</evidence>
<keyword evidence="4 8" id="KW-0560">Oxidoreductase</keyword>
<dbReference type="Gene3D" id="1.10.630.10">
    <property type="entry name" value="Cytochrome P450"/>
    <property type="match status" value="1"/>
</dbReference>
<dbReference type="GO" id="GO:0004497">
    <property type="term" value="F:monooxygenase activity"/>
    <property type="evidence" value="ECO:0007669"/>
    <property type="project" value="UniProtKB-KW"/>
</dbReference>
<keyword evidence="2 7" id="KW-0349">Heme</keyword>
<dbReference type="GO" id="GO:0016125">
    <property type="term" value="P:sterol metabolic process"/>
    <property type="evidence" value="ECO:0007669"/>
    <property type="project" value="TreeGrafter"/>
</dbReference>
<dbReference type="PANTHER" id="PTHR24286">
    <property type="entry name" value="CYTOCHROME P450 26"/>
    <property type="match status" value="1"/>
</dbReference>
<keyword evidence="10" id="KW-1185">Reference proteome</keyword>
<keyword evidence="5 7" id="KW-0408">Iron</keyword>
<organism evidence="9 10">
    <name type="scientific">Owenia fusiformis</name>
    <name type="common">Polychaete worm</name>
    <dbReference type="NCBI Taxonomy" id="6347"/>
    <lineage>
        <taxon>Eukaryota</taxon>
        <taxon>Metazoa</taxon>
        <taxon>Spiralia</taxon>
        <taxon>Lophotrochozoa</taxon>
        <taxon>Annelida</taxon>
        <taxon>Polychaeta</taxon>
        <taxon>Sedentaria</taxon>
        <taxon>Canalipalpata</taxon>
        <taxon>Sabellida</taxon>
        <taxon>Oweniida</taxon>
        <taxon>Oweniidae</taxon>
        <taxon>Owenia</taxon>
    </lineage>
</organism>
<evidence type="ECO:0000256" key="5">
    <source>
        <dbReference type="ARBA" id="ARBA00023004"/>
    </source>
</evidence>
<dbReference type="InterPro" id="IPR001128">
    <property type="entry name" value="Cyt_P450"/>
</dbReference>
<keyword evidence="3 7" id="KW-0479">Metal-binding</keyword>
<dbReference type="PANTHER" id="PTHR24286:SF384">
    <property type="entry name" value="P450, PUTATIVE (EUROFUNG)-RELATED"/>
    <property type="match status" value="1"/>
</dbReference>
<dbReference type="GO" id="GO:0034653">
    <property type="term" value="P:retinoic acid catabolic process"/>
    <property type="evidence" value="ECO:0007669"/>
    <property type="project" value="UniProtKB-ARBA"/>
</dbReference>
<dbReference type="InterPro" id="IPR036396">
    <property type="entry name" value="Cyt_P450_sf"/>
</dbReference>
<dbReference type="PRINTS" id="PR00385">
    <property type="entry name" value="P450"/>
</dbReference>
<evidence type="ECO:0000256" key="7">
    <source>
        <dbReference type="PIRSR" id="PIRSR602403-1"/>
    </source>
</evidence>
<evidence type="ECO:0000256" key="8">
    <source>
        <dbReference type="RuleBase" id="RU000461"/>
    </source>
</evidence>
<proteinExistence type="inferred from homology"/>
<evidence type="ECO:0000256" key="6">
    <source>
        <dbReference type="ARBA" id="ARBA00023033"/>
    </source>
</evidence>
<dbReference type="GO" id="GO:0020037">
    <property type="term" value="F:heme binding"/>
    <property type="evidence" value="ECO:0007669"/>
    <property type="project" value="InterPro"/>
</dbReference>
<evidence type="ECO:0000256" key="4">
    <source>
        <dbReference type="ARBA" id="ARBA00023002"/>
    </source>
</evidence>
<dbReference type="AlphaFoldDB" id="A0A8J1UWD7"/>
<comment type="cofactor">
    <cofactor evidence="7">
        <name>heme</name>
        <dbReference type="ChEBI" id="CHEBI:30413"/>
    </cofactor>
</comment>
<reference evidence="9" key="1">
    <citation type="submission" date="2022-03" db="EMBL/GenBank/DDBJ databases">
        <authorList>
            <person name="Martin C."/>
        </authorList>
    </citation>
    <scope>NUCLEOTIDE SEQUENCE</scope>
</reference>
<protein>
    <recommendedName>
        <fullName evidence="11">Cytochrome P450</fullName>
    </recommendedName>
</protein>
<dbReference type="OrthoDB" id="1372046at2759"/>
<feature type="binding site" description="axial binding residue" evidence="7">
    <location>
        <position position="451"/>
    </location>
    <ligand>
        <name>heme</name>
        <dbReference type="ChEBI" id="CHEBI:30413"/>
    </ligand>
    <ligandPart>
        <name>Fe</name>
        <dbReference type="ChEBI" id="CHEBI:18248"/>
    </ligandPart>
</feature>
<dbReference type="Pfam" id="PF00067">
    <property type="entry name" value="p450"/>
    <property type="match status" value="1"/>
</dbReference>
<dbReference type="EMBL" id="CAIIXF020000012">
    <property type="protein sequence ID" value="CAH1800496.1"/>
    <property type="molecule type" value="Genomic_DNA"/>
</dbReference>
<dbReference type="SUPFAM" id="SSF48264">
    <property type="entry name" value="Cytochrome P450"/>
    <property type="match status" value="1"/>
</dbReference>
<dbReference type="InterPro" id="IPR017972">
    <property type="entry name" value="Cyt_P450_CS"/>
</dbReference>
<evidence type="ECO:0000256" key="3">
    <source>
        <dbReference type="ARBA" id="ARBA00022723"/>
    </source>
</evidence>
<keyword evidence="6 8" id="KW-0503">Monooxygenase</keyword>
<comment type="similarity">
    <text evidence="1 8">Belongs to the cytochrome P450 family.</text>
</comment>